<organism evidence="1 2">
    <name type="scientific">Romanomermis culicivorax</name>
    <name type="common">Nematode worm</name>
    <dbReference type="NCBI Taxonomy" id="13658"/>
    <lineage>
        <taxon>Eukaryota</taxon>
        <taxon>Metazoa</taxon>
        <taxon>Ecdysozoa</taxon>
        <taxon>Nematoda</taxon>
        <taxon>Enoplea</taxon>
        <taxon>Dorylaimia</taxon>
        <taxon>Mermithida</taxon>
        <taxon>Mermithoidea</taxon>
        <taxon>Mermithidae</taxon>
        <taxon>Romanomermis</taxon>
    </lineage>
</organism>
<reference evidence="2" key="1">
    <citation type="submission" date="2022-11" db="UniProtKB">
        <authorList>
            <consortium name="WormBaseParasite"/>
        </authorList>
    </citation>
    <scope>IDENTIFICATION</scope>
</reference>
<dbReference type="Proteomes" id="UP000887565">
    <property type="component" value="Unplaced"/>
</dbReference>
<dbReference type="AlphaFoldDB" id="A0A915I7K9"/>
<keyword evidence="1" id="KW-1185">Reference proteome</keyword>
<name>A0A915I7K9_ROMCU</name>
<dbReference type="WBParaSite" id="nRc.2.0.1.t10144-RA">
    <property type="protein sequence ID" value="nRc.2.0.1.t10144-RA"/>
    <property type="gene ID" value="nRc.2.0.1.g10144"/>
</dbReference>
<protein>
    <submittedName>
        <fullName evidence="2">Uncharacterized protein</fullName>
    </submittedName>
</protein>
<sequence length="100" mass="12075">MDNFYQKSRKEERNLLKAKKQAQIPVVKKTHVRDDSTRDVKNEKIIRASLQQNIYAMHVWSEYIISVGPRPEEELYNAFCRRQMDLQLDYHLLLYIYDQA</sequence>
<proteinExistence type="predicted"/>
<accession>A0A915I7K9</accession>
<evidence type="ECO:0000313" key="2">
    <source>
        <dbReference type="WBParaSite" id="nRc.2.0.1.t10144-RA"/>
    </source>
</evidence>
<evidence type="ECO:0000313" key="1">
    <source>
        <dbReference type="Proteomes" id="UP000887565"/>
    </source>
</evidence>